<dbReference type="GO" id="GO:0007165">
    <property type="term" value="P:signal transduction"/>
    <property type="evidence" value="ECO:0007669"/>
    <property type="project" value="TreeGrafter"/>
</dbReference>
<evidence type="ECO:0000259" key="9">
    <source>
        <dbReference type="PROSITE" id="PS50011"/>
    </source>
</evidence>
<keyword evidence="8" id="KW-0812">Transmembrane</keyword>
<feature type="compositionally biased region" description="Polar residues" evidence="7">
    <location>
        <begin position="286"/>
        <end position="301"/>
    </location>
</feature>
<reference evidence="10 11" key="1">
    <citation type="journal article" date="2021" name="Nat. Commun.">
        <title>Incipient diploidization of the medicinal plant Perilla within 10,000 years.</title>
        <authorList>
            <person name="Zhang Y."/>
            <person name="Shen Q."/>
            <person name="Leng L."/>
            <person name="Zhang D."/>
            <person name="Chen S."/>
            <person name="Shi Y."/>
            <person name="Ning Z."/>
            <person name="Chen S."/>
        </authorList>
    </citation>
    <scope>NUCLEOTIDE SEQUENCE [LARGE SCALE GENOMIC DNA]</scope>
    <source>
        <strain evidence="11">cv. PC099</strain>
    </source>
</reference>
<dbReference type="InterPro" id="IPR052751">
    <property type="entry name" value="Plant_MAPKKK"/>
</dbReference>
<feature type="domain" description="Protein kinase" evidence="9">
    <location>
        <begin position="3"/>
        <end position="253"/>
    </location>
</feature>
<keyword evidence="11" id="KW-1185">Reference proteome</keyword>
<dbReference type="InterPro" id="IPR011009">
    <property type="entry name" value="Kinase-like_dom_sf"/>
</dbReference>
<dbReference type="PROSITE" id="PS00107">
    <property type="entry name" value="PROTEIN_KINASE_ATP"/>
    <property type="match status" value="1"/>
</dbReference>
<evidence type="ECO:0000313" key="11">
    <source>
        <dbReference type="Proteomes" id="UP001190926"/>
    </source>
</evidence>
<name>A0AAD4IWG2_PERFH</name>
<dbReference type="PROSITE" id="PS50011">
    <property type="entry name" value="PROTEIN_KINASE_DOM"/>
    <property type="match status" value="1"/>
</dbReference>
<dbReference type="PANTHER" id="PTHR48011:SF76">
    <property type="entry name" value="MITOGEN-ACTIVATED PROTEIN KINASE KINASE KINASE 15"/>
    <property type="match status" value="1"/>
</dbReference>
<keyword evidence="2 5" id="KW-0547">Nucleotide-binding</keyword>
<proteinExistence type="inferred from homology"/>
<sequence length="456" mass="50219">MEWTRGPVIGRGSSAAVSLATTATGQLFAVKSADIASSTSLQNEQFLISQLCSPFVVKCFGFDVTRERNESVYNIFLEYVAGGTLSDLIRSEGGSLDEGAIKFYTHQMLKGLSYLHRVGFVHCDIKGQNILIGGDDGLKIADFGCAKRAECGGSAFAGTPAYMAPEVARGEDQSFPSDVWALGCTVVEMATGANPWPEMKDPASALYRVAYSDDVPEIPSWFSDAAKDFLAKCFARDSKQRWTAAELLQHPFFSSAAADCGENRKSTKKSPTSVMDQHFWDAVEVSDSSPDPTENPSSSDSPVGRIRGLIGDYVFPLSLEFPEWEEEDWVVVRGEFEMRIEETNRDFEDLIVNEDCFITVSGVGGEATETMSILVEDSLIHSFRDEISNIDFTAFHYILGDSDIDDSVSATVTFERIVIKEFFNSDQLFPAIFFVFTSLSLSLYWATGFILGGFFF</sequence>
<feature type="region of interest" description="Disordered" evidence="7">
    <location>
        <begin position="285"/>
        <end position="304"/>
    </location>
</feature>
<evidence type="ECO:0000256" key="7">
    <source>
        <dbReference type="SAM" id="MobiDB-lite"/>
    </source>
</evidence>
<dbReference type="GO" id="GO:0005524">
    <property type="term" value="F:ATP binding"/>
    <property type="evidence" value="ECO:0007669"/>
    <property type="project" value="UniProtKB-UniRule"/>
</dbReference>
<dbReference type="InterPro" id="IPR008271">
    <property type="entry name" value="Ser/Thr_kinase_AS"/>
</dbReference>
<dbReference type="GO" id="GO:0004674">
    <property type="term" value="F:protein serine/threonine kinase activity"/>
    <property type="evidence" value="ECO:0007669"/>
    <property type="project" value="UniProtKB-KW"/>
</dbReference>
<keyword evidence="6" id="KW-0723">Serine/threonine-protein kinase</keyword>
<dbReference type="InterPro" id="IPR000719">
    <property type="entry name" value="Prot_kinase_dom"/>
</dbReference>
<evidence type="ECO:0000256" key="2">
    <source>
        <dbReference type="ARBA" id="ARBA00022741"/>
    </source>
</evidence>
<dbReference type="Pfam" id="PF00069">
    <property type="entry name" value="Pkinase"/>
    <property type="match status" value="1"/>
</dbReference>
<dbReference type="AlphaFoldDB" id="A0AAD4IWG2"/>
<dbReference type="PROSITE" id="PS00108">
    <property type="entry name" value="PROTEIN_KINASE_ST"/>
    <property type="match status" value="1"/>
</dbReference>
<evidence type="ECO:0000256" key="8">
    <source>
        <dbReference type="SAM" id="Phobius"/>
    </source>
</evidence>
<dbReference type="EMBL" id="SDAM02001188">
    <property type="protein sequence ID" value="KAH6822815.1"/>
    <property type="molecule type" value="Genomic_DNA"/>
</dbReference>
<dbReference type="Proteomes" id="UP001190926">
    <property type="component" value="Unassembled WGS sequence"/>
</dbReference>
<evidence type="ECO:0000256" key="1">
    <source>
        <dbReference type="ARBA" id="ARBA00022679"/>
    </source>
</evidence>
<dbReference type="SUPFAM" id="SSF56112">
    <property type="entry name" value="Protein kinase-like (PK-like)"/>
    <property type="match status" value="1"/>
</dbReference>
<keyword evidence="1" id="KW-0808">Transferase</keyword>
<evidence type="ECO:0000256" key="6">
    <source>
        <dbReference type="RuleBase" id="RU000304"/>
    </source>
</evidence>
<evidence type="ECO:0000256" key="4">
    <source>
        <dbReference type="ARBA" id="ARBA00022840"/>
    </source>
</evidence>
<protein>
    <recommendedName>
        <fullName evidence="9">Protein kinase domain-containing protein</fullName>
    </recommendedName>
</protein>
<dbReference type="PANTHER" id="PTHR48011">
    <property type="entry name" value="CCR4-NOT TRANSCRIPTIONAL COMPLEX SUBUNIT CAF120-RELATED"/>
    <property type="match status" value="1"/>
</dbReference>
<gene>
    <name evidence="10" type="ORF">C2S53_017111</name>
</gene>
<dbReference type="InterPro" id="IPR017441">
    <property type="entry name" value="Protein_kinase_ATP_BS"/>
</dbReference>
<comment type="similarity">
    <text evidence="6">Belongs to the protein kinase superfamily.</text>
</comment>
<dbReference type="SMART" id="SM00220">
    <property type="entry name" value="S_TKc"/>
    <property type="match status" value="1"/>
</dbReference>
<evidence type="ECO:0000256" key="5">
    <source>
        <dbReference type="PROSITE-ProRule" id="PRU10141"/>
    </source>
</evidence>
<organism evidence="10 11">
    <name type="scientific">Perilla frutescens var. hirtella</name>
    <name type="common">Perilla citriodora</name>
    <name type="synonym">Perilla setoyensis</name>
    <dbReference type="NCBI Taxonomy" id="608512"/>
    <lineage>
        <taxon>Eukaryota</taxon>
        <taxon>Viridiplantae</taxon>
        <taxon>Streptophyta</taxon>
        <taxon>Embryophyta</taxon>
        <taxon>Tracheophyta</taxon>
        <taxon>Spermatophyta</taxon>
        <taxon>Magnoliopsida</taxon>
        <taxon>eudicotyledons</taxon>
        <taxon>Gunneridae</taxon>
        <taxon>Pentapetalae</taxon>
        <taxon>asterids</taxon>
        <taxon>lamiids</taxon>
        <taxon>Lamiales</taxon>
        <taxon>Lamiaceae</taxon>
        <taxon>Nepetoideae</taxon>
        <taxon>Elsholtzieae</taxon>
        <taxon>Perilla</taxon>
    </lineage>
</organism>
<accession>A0AAD4IWG2</accession>
<keyword evidence="8" id="KW-0472">Membrane</keyword>
<keyword evidence="8" id="KW-1133">Transmembrane helix</keyword>
<comment type="caution">
    <text evidence="10">The sequence shown here is derived from an EMBL/GenBank/DDBJ whole genome shotgun (WGS) entry which is preliminary data.</text>
</comment>
<dbReference type="CDD" id="cd06606">
    <property type="entry name" value="STKc_MAPKKK"/>
    <property type="match status" value="1"/>
</dbReference>
<feature type="transmembrane region" description="Helical" evidence="8">
    <location>
        <begin position="428"/>
        <end position="455"/>
    </location>
</feature>
<keyword evidence="4 5" id="KW-0067">ATP-binding</keyword>
<evidence type="ECO:0000313" key="10">
    <source>
        <dbReference type="EMBL" id="KAH6822815.1"/>
    </source>
</evidence>
<keyword evidence="3" id="KW-0418">Kinase</keyword>
<evidence type="ECO:0000256" key="3">
    <source>
        <dbReference type="ARBA" id="ARBA00022777"/>
    </source>
</evidence>
<feature type="binding site" evidence="5">
    <location>
        <position position="31"/>
    </location>
    <ligand>
        <name>ATP</name>
        <dbReference type="ChEBI" id="CHEBI:30616"/>
    </ligand>
</feature>
<dbReference type="Gene3D" id="1.10.510.10">
    <property type="entry name" value="Transferase(Phosphotransferase) domain 1"/>
    <property type="match status" value="1"/>
</dbReference>